<reference evidence="6" key="1">
    <citation type="journal article" date="2011" name="Science">
        <title>The plant cell wall-decomposing machinery underlies the functional diversity of forest fungi.</title>
        <authorList>
            <person name="Eastwood D.C."/>
            <person name="Floudas D."/>
            <person name="Binder M."/>
            <person name="Majcherczyk A."/>
            <person name="Schneider P."/>
            <person name="Aerts A."/>
            <person name="Asiegbu F.O."/>
            <person name="Baker S.E."/>
            <person name="Barry K."/>
            <person name="Bendiksby M."/>
            <person name="Blumentritt M."/>
            <person name="Coutinho P.M."/>
            <person name="Cullen D."/>
            <person name="de Vries R.P."/>
            <person name="Gathman A."/>
            <person name="Goodell B."/>
            <person name="Henrissat B."/>
            <person name="Ihrmark K."/>
            <person name="Kauserud H."/>
            <person name="Kohler A."/>
            <person name="LaButti K."/>
            <person name="Lapidus A."/>
            <person name="Lavin J.L."/>
            <person name="Lee Y.-H."/>
            <person name="Lindquist E."/>
            <person name="Lilly W."/>
            <person name="Lucas S."/>
            <person name="Morin E."/>
            <person name="Murat C."/>
            <person name="Oguiza J.A."/>
            <person name="Park J."/>
            <person name="Pisabarro A.G."/>
            <person name="Riley R."/>
            <person name="Rosling A."/>
            <person name="Salamov A."/>
            <person name="Schmidt O."/>
            <person name="Schmutz J."/>
            <person name="Skrede I."/>
            <person name="Stenlid J."/>
            <person name="Wiebenga A."/>
            <person name="Xie X."/>
            <person name="Kuees U."/>
            <person name="Hibbett D.S."/>
            <person name="Hoffmeister D."/>
            <person name="Hoegberg N."/>
            <person name="Martin F."/>
            <person name="Grigoriev I.V."/>
            <person name="Watkinson S.C."/>
        </authorList>
    </citation>
    <scope>NUCLEOTIDE SEQUENCE [LARGE SCALE GENOMIC DNA]</scope>
    <source>
        <strain evidence="6">strain S7.3</strain>
    </source>
</reference>
<evidence type="ECO:0000256" key="3">
    <source>
        <dbReference type="ARBA" id="ARBA00022777"/>
    </source>
</evidence>
<dbReference type="HOGENOM" id="CLU_060149_0_0_1"/>
<dbReference type="InterPro" id="IPR004166">
    <property type="entry name" value="a-kinase_dom"/>
</dbReference>
<evidence type="ECO:0000256" key="2">
    <source>
        <dbReference type="ARBA" id="ARBA00022679"/>
    </source>
</evidence>
<evidence type="ECO:0000313" key="5">
    <source>
        <dbReference type="EMBL" id="EGN92481.1"/>
    </source>
</evidence>
<keyword evidence="6" id="KW-1185">Reference proteome</keyword>
<dbReference type="GO" id="GO:0004674">
    <property type="term" value="F:protein serine/threonine kinase activity"/>
    <property type="evidence" value="ECO:0007669"/>
    <property type="project" value="UniProtKB-KW"/>
</dbReference>
<gene>
    <name evidence="5" type="ORF">SERLA73DRAFT_65663</name>
</gene>
<dbReference type="SUPFAM" id="SSF56112">
    <property type="entry name" value="Protein kinase-like (PK-like)"/>
    <property type="match status" value="1"/>
</dbReference>
<dbReference type="Pfam" id="PF02816">
    <property type="entry name" value="Alpha_kinase"/>
    <property type="match status" value="1"/>
</dbReference>
<dbReference type="AlphaFoldDB" id="F8QGP8"/>
<organism evidence="6">
    <name type="scientific">Serpula lacrymans var. lacrymans (strain S7.3)</name>
    <name type="common">Dry rot fungus</name>
    <dbReference type="NCBI Taxonomy" id="936435"/>
    <lineage>
        <taxon>Eukaryota</taxon>
        <taxon>Fungi</taxon>
        <taxon>Dikarya</taxon>
        <taxon>Basidiomycota</taxon>
        <taxon>Agaricomycotina</taxon>
        <taxon>Agaricomycetes</taxon>
        <taxon>Agaricomycetidae</taxon>
        <taxon>Boletales</taxon>
        <taxon>Coniophorineae</taxon>
        <taxon>Serpulaceae</taxon>
        <taxon>Serpula</taxon>
    </lineage>
</organism>
<accession>F8QGP8</accession>
<feature type="non-terminal residue" evidence="5">
    <location>
        <position position="1"/>
    </location>
</feature>
<evidence type="ECO:0000259" key="4">
    <source>
        <dbReference type="PROSITE" id="PS51158"/>
    </source>
</evidence>
<dbReference type="STRING" id="936435.F8QGP8"/>
<proteinExistence type="predicted"/>
<dbReference type="GO" id="GO:0005524">
    <property type="term" value="F:ATP binding"/>
    <property type="evidence" value="ECO:0007669"/>
    <property type="project" value="InterPro"/>
</dbReference>
<dbReference type="EMBL" id="GL945503">
    <property type="protein sequence ID" value="EGN92481.1"/>
    <property type="molecule type" value="Genomic_DNA"/>
</dbReference>
<evidence type="ECO:0000313" key="6">
    <source>
        <dbReference type="Proteomes" id="UP000008063"/>
    </source>
</evidence>
<keyword evidence="1" id="KW-0723">Serine/threonine-protein kinase</keyword>
<feature type="domain" description="Alpha-type protein kinase" evidence="4">
    <location>
        <begin position="1"/>
        <end position="197"/>
    </location>
</feature>
<keyword evidence="3" id="KW-0418">Kinase</keyword>
<dbReference type="InParanoid" id="F8QGP8"/>
<dbReference type="Gene3D" id="3.20.200.10">
    <property type="entry name" value="MHCK/EF2 kinase"/>
    <property type="match status" value="1"/>
</dbReference>
<sequence length="226" mass="25414">AIFQCKPVSSCEASNEEDLIQELHLFHLAEYFLESFYKRAKLYSVNLPRKHSWNAKGTFVGMVTTEIPRKPTDGSEDDCTLLFKTFLAAPLLLCDGLYKERKFCGNTDITQNEDSLGLVIDAYVYHTLLDSGKTVLLSDLQGIIAPNATVTLFDPQAHTINQLSGHWDQGEAQIQIYLQDHQCNTICHALKLHLDDEDNSTGKKDHALSDTIHTNSHKHPLQLGFN</sequence>
<protein>
    <recommendedName>
        <fullName evidence="4">Alpha-type protein kinase domain-containing protein</fullName>
    </recommendedName>
</protein>
<dbReference type="OrthoDB" id="2687461at2759"/>
<name>F8QGP8_SERL3</name>
<dbReference type="Proteomes" id="UP000008063">
    <property type="component" value="Unassembled WGS sequence"/>
</dbReference>
<dbReference type="PROSITE" id="PS51158">
    <property type="entry name" value="ALPHA_KINASE"/>
    <property type="match status" value="1"/>
</dbReference>
<keyword evidence="2" id="KW-0808">Transferase</keyword>
<dbReference type="InterPro" id="IPR011009">
    <property type="entry name" value="Kinase-like_dom_sf"/>
</dbReference>
<dbReference type="CDD" id="cd04515">
    <property type="entry name" value="Alpha_kinase"/>
    <property type="match status" value="1"/>
</dbReference>
<evidence type="ECO:0000256" key="1">
    <source>
        <dbReference type="ARBA" id="ARBA00022527"/>
    </source>
</evidence>